<reference evidence="1 3" key="1">
    <citation type="submission" date="2023-01" db="EMBL/GenBank/DDBJ databases">
        <authorList>
            <person name="Whitehead M."/>
        </authorList>
    </citation>
    <scope>NUCLEOTIDE SEQUENCE [LARGE SCALE GENOMIC DNA]</scope>
</reference>
<evidence type="ECO:0000313" key="3">
    <source>
        <dbReference type="Proteomes" id="UP001160148"/>
    </source>
</evidence>
<protein>
    <recommendedName>
        <fullName evidence="4">Protein ANTAGONIST OF LIKE HETEROCHROMATIN PROTEIN 1-like</fullName>
    </recommendedName>
</protein>
<keyword evidence="3" id="KW-1185">Reference proteome</keyword>
<name>A0AAV0XDC8_9HEMI</name>
<evidence type="ECO:0000313" key="2">
    <source>
        <dbReference type="EMBL" id="CAI6370187.1"/>
    </source>
</evidence>
<dbReference type="EMBL" id="CARXXK010000004">
    <property type="protein sequence ID" value="CAI6365694.1"/>
    <property type="molecule type" value="Genomic_DNA"/>
</dbReference>
<dbReference type="EMBL" id="CARXXK010000250">
    <property type="protein sequence ID" value="CAI6370187.1"/>
    <property type="molecule type" value="Genomic_DNA"/>
</dbReference>
<proteinExistence type="predicted"/>
<sequence length="101" mass="12363">MSSTDSSDEEIMVMYHYLRNKEKKMKRRYWVHPYLEKNIHCRLFVATKELQQTDSKFIAFYRMSKDSYMNLVQLITPYIRQKNTNMRECVSAEERLLITLR</sequence>
<organism evidence="1 3">
    <name type="scientific">Macrosiphum euphorbiae</name>
    <name type="common">potato aphid</name>
    <dbReference type="NCBI Taxonomy" id="13131"/>
    <lineage>
        <taxon>Eukaryota</taxon>
        <taxon>Metazoa</taxon>
        <taxon>Ecdysozoa</taxon>
        <taxon>Arthropoda</taxon>
        <taxon>Hexapoda</taxon>
        <taxon>Insecta</taxon>
        <taxon>Pterygota</taxon>
        <taxon>Neoptera</taxon>
        <taxon>Paraneoptera</taxon>
        <taxon>Hemiptera</taxon>
        <taxon>Sternorrhyncha</taxon>
        <taxon>Aphidomorpha</taxon>
        <taxon>Aphidoidea</taxon>
        <taxon>Aphididae</taxon>
        <taxon>Macrosiphini</taxon>
        <taxon>Macrosiphum</taxon>
    </lineage>
</organism>
<evidence type="ECO:0008006" key="4">
    <source>
        <dbReference type="Google" id="ProtNLM"/>
    </source>
</evidence>
<comment type="caution">
    <text evidence="1">The sequence shown here is derived from an EMBL/GenBank/DDBJ whole genome shotgun (WGS) entry which is preliminary data.</text>
</comment>
<dbReference type="Proteomes" id="UP001160148">
    <property type="component" value="Unassembled WGS sequence"/>
</dbReference>
<dbReference type="AlphaFoldDB" id="A0AAV0XDC8"/>
<accession>A0AAV0XDC8</accession>
<evidence type="ECO:0000313" key="1">
    <source>
        <dbReference type="EMBL" id="CAI6365694.1"/>
    </source>
</evidence>
<gene>
    <name evidence="1" type="ORF">MEUPH1_LOCUS20378</name>
    <name evidence="2" type="ORF">MEUPH1_LOCUS24335</name>
</gene>